<keyword evidence="1" id="KW-0677">Repeat</keyword>
<dbReference type="Pfam" id="PF00041">
    <property type="entry name" value="fn3"/>
    <property type="match status" value="3"/>
</dbReference>
<feature type="non-terminal residue" evidence="3">
    <location>
        <position position="280"/>
    </location>
</feature>
<dbReference type="Gene3D" id="2.60.40.10">
    <property type="entry name" value="Immunoglobulins"/>
    <property type="match status" value="3"/>
</dbReference>
<dbReference type="eggNOG" id="KOG0791">
    <property type="taxonomic scope" value="Eukaryota"/>
</dbReference>
<feature type="domain" description="Fibronectin type-III" evidence="2">
    <location>
        <begin position="103"/>
        <end position="195"/>
    </location>
</feature>
<dbReference type="InParanoid" id="C3YGN6"/>
<dbReference type="PANTHER" id="PTHR46708">
    <property type="entry name" value="TENASCIN"/>
    <property type="match status" value="1"/>
</dbReference>
<feature type="domain" description="Fibronectin type-III" evidence="2">
    <location>
        <begin position="196"/>
        <end position="280"/>
    </location>
</feature>
<evidence type="ECO:0000313" key="3">
    <source>
        <dbReference type="EMBL" id="EEN60546.1"/>
    </source>
</evidence>
<dbReference type="FunFam" id="2.60.40.10:FF:000369">
    <property type="entry name" value="Protein tyrosine phosphatase, receptor type B"/>
    <property type="match status" value="2"/>
</dbReference>
<accession>C3YGN6</accession>
<dbReference type="InterPro" id="IPR050991">
    <property type="entry name" value="ECM_Regulatory_Proteins"/>
</dbReference>
<dbReference type="AlphaFoldDB" id="C3YGN6"/>
<organism>
    <name type="scientific">Branchiostoma floridae</name>
    <name type="common">Florida lancelet</name>
    <name type="synonym">Amphioxus</name>
    <dbReference type="NCBI Taxonomy" id="7739"/>
    <lineage>
        <taxon>Eukaryota</taxon>
        <taxon>Metazoa</taxon>
        <taxon>Chordata</taxon>
        <taxon>Cephalochordata</taxon>
        <taxon>Leptocardii</taxon>
        <taxon>Amphioxiformes</taxon>
        <taxon>Branchiostomatidae</taxon>
        <taxon>Branchiostoma</taxon>
    </lineage>
</organism>
<gene>
    <name evidence="3" type="ORF">BRAFLDRAFT_220675</name>
</gene>
<evidence type="ECO:0000256" key="1">
    <source>
        <dbReference type="ARBA" id="ARBA00022737"/>
    </source>
</evidence>
<dbReference type="InterPro" id="IPR003961">
    <property type="entry name" value="FN3_dom"/>
</dbReference>
<proteinExistence type="predicted"/>
<reference evidence="3" key="1">
    <citation type="journal article" date="2008" name="Nature">
        <title>The amphioxus genome and the evolution of the chordate karyotype.</title>
        <authorList>
            <consortium name="US DOE Joint Genome Institute (JGI-PGF)"/>
            <person name="Putnam N.H."/>
            <person name="Butts T."/>
            <person name="Ferrier D.E.K."/>
            <person name="Furlong R.F."/>
            <person name="Hellsten U."/>
            <person name="Kawashima T."/>
            <person name="Robinson-Rechavi M."/>
            <person name="Shoguchi E."/>
            <person name="Terry A."/>
            <person name="Yu J.-K."/>
            <person name="Benito-Gutierrez E.L."/>
            <person name="Dubchak I."/>
            <person name="Garcia-Fernandez J."/>
            <person name="Gibson-Brown J.J."/>
            <person name="Grigoriev I.V."/>
            <person name="Horton A.C."/>
            <person name="de Jong P.J."/>
            <person name="Jurka J."/>
            <person name="Kapitonov V.V."/>
            <person name="Kohara Y."/>
            <person name="Kuroki Y."/>
            <person name="Lindquist E."/>
            <person name="Lucas S."/>
            <person name="Osoegawa K."/>
            <person name="Pennacchio L.A."/>
            <person name="Salamov A.A."/>
            <person name="Satou Y."/>
            <person name="Sauka-Spengler T."/>
            <person name="Schmutz J."/>
            <person name="Shin-I T."/>
            <person name="Toyoda A."/>
            <person name="Bronner-Fraser M."/>
            <person name="Fujiyama A."/>
            <person name="Holland L.Z."/>
            <person name="Holland P.W.H."/>
            <person name="Satoh N."/>
            <person name="Rokhsar D.S."/>
        </authorList>
    </citation>
    <scope>NUCLEOTIDE SEQUENCE [LARGE SCALE GENOMIC DNA]</scope>
    <source>
        <strain evidence="3">S238N-H82</strain>
        <tissue evidence="3">Testes</tissue>
    </source>
</reference>
<dbReference type="STRING" id="7739.C3YGN6"/>
<dbReference type="PROSITE" id="PS50853">
    <property type="entry name" value="FN3"/>
    <property type="match status" value="3"/>
</dbReference>
<feature type="domain" description="Fibronectin type-III" evidence="2">
    <location>
        <begin position="14"/>
        <end position="102"/>
    </location>
</feature>
<protein>
    <recommendedName>
        <fullName evidence="2">Fibronectin type-III domain-containing protein</fullName>
    </recommendedName>
</protein>
<dbReference type="InterPro" id="IPR013783">
    <property type="entry name" value="Ig-like_fold"/>
</dbReference>
<dbReference type="SUPFAM" id="SSF49265">
    <property type="entry name" value="Fibronectin type III"/>
    <property type="match status" value="3"/>
</dbReference>
<sequence>MTFYYYEIPTGPSRPRHLSVINATEGSISITWEEAVGHKDGYRVSISSHNIEHMHVAIVNAPTEYTFTYLVPGTLYNISVTTVSGEKESDIVAVRAVTSNRPRHLSVINATEDSISITWEEAFGRKDCYSVSISSHNGEHTCMHVETVNAETVNAPTGNTFKHLIPGTLYNISVTTVSGEENSDIITVRARTSPSRPQHLRVVAIRENSISIAWEEAAGHKDGYRVSISSHNGEHMHVEIVNAPTEYTFKHLIPGTLYNISVTTVSGEENSVIITVCVRT</sequence>
<dbReference type="SMART" id="SM00060">
    <property type="entry name" value="FN3"/>
    <property type="match status" value="3"/>
</dbReference>
<evidence type="ECO:0000259" key="2">
    <source>
        <dbReference type="PROSITE" id="PS50853"/>
    </source>
</evidence>
<dbReference type="CDD" id="cd00063">
    <property type="entry name" value="FN3"/>
    <property type="match status" value="3"/>
</dbReference>
<dbReference type="InterPro" id="IPR036116">
    <property type="entry name" value="FN3_sf"/>
</dbReference>
<dbReference type="EMBL" id="GG666512">
    <property type="protein sequence ID" value="EEN60546.1"/>
    <property type="molecule type" value="Genomic_DNA"/>
</dbReference>
<name>C3YGN6_BRAFL</name>
<dbReference type="PANTHER" id="PTHR46708:SF2">
    <property type="entry name" value="FIBRONECTIN TYPE-III DOMAIN-CONTAINING PROTEIN"/>
    <property type="match status" value="1"/>
</dbReference>